<reference evidence="2 3" key="1">
    <citation type="journal article" date="2015" name="Proc. Natl. Acad. Sci. U.S.A.">
        <title>The resurrection genome of Boea hygrometrica: A blueprint for survival of dehydration.</title>
        <authorList>
            <person name="Xiao L."/>
            <person name="Yang G."/>
            <person name="Zhang L."/>
            <person name="Yang X."/>
            <person name="Zhao S."/>
            <person name="Ji Z."/>
            <person name="Zhou Q."/>
            <person name="Hu M."/>
            <person name="Wang Y."/>
            <person name="Chen M."/>
            <person name="Xu Y."/>
            <person name="Jin H."/>
            <person name="Xiao X."/>
            <person name="Hu G."/>
            <person name="Bao F."/>
            <person name="Hu Y."/>
            <person name="Wan P."/>
            <person name="Li L."/>
            <person name="Deng X."/>
            <person name="Kuang T."/>
            <person name="Xiang C."/>
            <person name="Zhu J.K."/>
            <person name="Oliver M.J."/>
            <person name="He Y."/>
        </authorList>
    </citation>
    <scope>NUCLEOTIDE SEQUENCE [LARGE SCALE GENOMIC DNA]</scope>
    <source>
        <strain evidence="3">cv. XS01</strain>
    </source>
</reference>
<feature type="compositionally biased region" description="Basic and acidic residues" evidence="1">
    <location>
        <begin position="44"/>
        <end position="53"/>
    </location>
</feature>
<keyword evidence="3" id="KW-1185">Reference proteome</keyword>
<sequence>MVPQQCLAQFMANGYSEEEHSAPFLDIEQAFADMPVDEDSEEGNSGREEAPPA</sequence>
<proteinExistence type="predicted"/>
<evidence type="ECO:0000313" key="2">
    <source>
        <dbReference type="EMBL" id="KZV54945.1"/>
    </source>
</evidence>
<dbReference type="Proteomes" id="UP000250235">
    <property type="component" value="Unassembled WGS sequence"/>
</dbReference>
<dbReference type="AlphaFoldDB" id="A0A2Z7D6A2"/>
<evidence type="ECO:0000313" key="3">
    <source>
        <dbReference type="Proteomes" id="UP000250235"/>
    </source>
</evidence>
<organism evidence="2 3">
    <name type="scientific">Dorcoceras hygrometricum</name>
    <dbReference type="NCBI Taxonomy" id="472368"/>
    <lineage>
        <taxon>Eukaryota</taxon>
        <taxon>Viridiplantae</taxon>
        <taxon>Streptophyta</taxon>
        <taxon>Embryophyta</taxon>
        <taxon>Tracheophyta</taxon>
        <taxon>Spermatophyta</taxon>
        <taxon>Magnoliopsida</taxon>
        <taxon>eudicotyledons</taxon>
        <taxon>Gunneridae</taxon>
        <taxon>Pentapetalae</taxon>
        <taxon>asterids</taxon>
        <taxon>lamiids</taxon>
        <taxon>Lamiales</taxon>
        <taxon>Gesneriaceae</taxon>
        <taxon>Didymocarpoideae</taxon>
        <taxon>Trichosporeae</taxon>
        <taxon>Loxocarpinae</taxon>
        <taxon>Dorcoceras</taxon>
    </lineage>
</organism>
<name>A0A2Z7D6A2_9LAMI</name>
<dbReference type="EMBL" id="KQ989062">
    <property type="protein sequence ID" value="KZV54945.1"/>
    <property type="molecule type" value="Genomic_DNA"/>
</dbReference>
<feature type="region of interest" description="Disordered" evidence="1">
    <location>
        <begin position="33"/>
        <end position="53"/>
    </location>
</feature>
<protein>
    <submittedName>
        <fullName evidence="2">Uncharacterized protein</fullName>
    </submittedName>
</protein>
<accession>A0A2Z7D6A2</accession>
<evidence type="ECO:0000256" key="1">
    <source>
        <dbReference type="SAM" id="MobiDB-lite"/>
    </source>
</evidence>
<gene>
    <name evidence="2" type="ORF">F511_33861</name>
</gene>